<sequence length="52" mass="6055">MQKSIFSFFQEELKASHIPWWEWDLLTNKVVTSPLKVTMLGYGPDEFVGCGY</sequence>
<proteinExistence type="predicted"/>
<name>U7DA53_9BACT</name>
<reference evidence="1 2" key="1">
    <citation type="journal article" date="2013" name="Environ. Microbiol.">
        <title>Genome analysis of Chitinivibrio alkaliphilus gen. nov., sp. nov., a novel extremely haloalkaliphilic anaerobic chitinolytic bacterium from the candidate phylum Termite Group 3.</title>
        <authorList>
            <person name="Sorokin D.Y."/>
            <person name="Gumerov V.M."/>
            <person name="Rakitin A.L."/>
            <person name="Beletsky A.V."/>
            <person name="Damste J.S."/>
            <person name="Muyzer G."/>
            <person name="Mardanov A.V."/>
            <person name="Ravin N.V."/>
        </authorList>
    </citation>
    <scope>NUCLEOTIDE SEQUENCE [LARGE SCALE GENOMIC DNA]</scope>
    <source>
        <strain evidence="1 2">ACht1</strain>
    </source>
</reference>
<dbReference type="EMBL" id="ASJR01000015">
    <property type="protein sequence ID" value="ERP31320.1"/>
    <property type="molecule type" value="Genomic_DNA"/>
</dbReference>
<evidence type="ECO:0000313" key="1">
    <source>
        <dbReference type="EMBL" id="ERP31320.1"/>
    </source>
</evidence>
<dbReference type="OrthoDB" id="5290456at2"/>
<evidence type="ECO:0000313" key="2">
    <source>
        <dbReference type="Proteomes" id="UP000017148"/>
    </source>
</evidence>
<dbReference type="STRING" id="1313304.CALK_1809"/>
<comment type="caution">
    <text evidence="1">The sequence shown here is derived from an EMBL/GenBank/DDBJ whole genome shotgun (WGS) entry which is preliminary data.</text>
</comment>
<dbReference type="Proteomes" id="UP000017148">
    <property type="component" value="Unassembled WGS sequence"/>
</dbReference>
<dbReference type="AlphaFoldDB" id="U7DA53"/>
<keyword evidence="2" id="KW-1185">Reference proteome</keyword>
<accession>U7DA53</accession>
<gene>
    <name evidence="1" type="ORF">CALK_1809</name>
</gene>
<protein>
    <submittedName>
        <fullName evidence="1">Uncharacterized protein</fullName>
    </submittedName>
</protein>
<organism evidence="1 2">
    <name type="scientific">Chitinivibrio alkaliphilus ACht1</name>
    <dbReference type="NCBI Taxonomy" id="1313304"/>
    <lineage>
        <taxon>Bacteria</taxon>
        <taxon>Pseudomonadati</taxon>
        <taxon>Fibrobacterota</taxon>
        <taxon>Chitinivibrionia</taxon>
        <taxon>Chitinivibrionales</taxon>
        <taxon>Chitinivibrionaceae</taxon>
        <taxon>Chitinivibrio</taxon>
    </lineage>
</organism>
<dbReference type="RefSeq" id="WP_022637243.1">
    <property type="nucleotide sequence ID" value="NZ_ASJR01000015.1"/>
</dbReference>
<dbReference type="Gene3D" id="3.30.450.20">
    <property type="entry name" value="PAS domain"/>
    <property type="match status" value="1"/>
</dbReference>